<evidence type="ECO:0000259" key="2">
    <source>
        <dbReference type="PROSITE" id="PS51925"/>
    </source>
</evidence>
<protein>
    <recommendedName>
        <fullName evidence="2">DM2 domain-containing protein</fullName>
    </recommendedName>
</protein>
<dbReference type="InterPro" id="IPR036885">
    <property type="entry name" value="SWIB_MDM2_dom_sf"/>
</dbReference>
<dbReference type="Gene3D" id="1.10.245.10">
    <property type="entry name" value="SWIB/MDM2 domain"/>
    <property type="match status" value="1"/>
</dbReference>
<evidence type="ECO:0000256" key="1">
    <source>
        <dbReference type="SAM" id="Coils"/>
    </source>
</evidence>
<dbReference type="InterPro" id="IPR019835">
    <property type="entry name" value="SWIB_domain"/>
</dbReference>
<feature type="coiled-coil region" evidence="1">
    <location>
        <begin position="5"/>
        <end position="39"/>
    </location>
</feature>
<dbReference type="Pfam" id="PF02201">
    <property type="entry name" value="SWIB"/>
    <property type="match status" value="1"/>
</dbReference>
<dbReference type="PANTHER" id="PTHR13844">
    <property type="entry name" value="SWI/SNF-RELATED MATRIX-ASSOCIATED ACTIN-DEPENDENT REGULATOR OF CHROMATIN SUBFAMILY D"/>
    <property type="match status" value="1"/>
</dbReference>
<dbReference type="AlphaFoldDB" id="A0A6C0F872"/>
<organism evidence="3">
    <name type="scientific">viral metagenome</name>
    <dbReference type="NCBI Taxonomy" id="1070528"/>
    <lineage>
        <taxon>unclassified sequences</taxon>
        <taxon>metagenomes</taxon>
        <taxon>organismal metagenomes</taxon>
    </lineage>
</organism>
<keyword evidence="1" id="KW-0175">Coiled coil</keyword>
<dbReference type="CDD" id="cd10567">
    <property type="entry name" value="SWIB-MDM2_like"/>
    <property type="match status" value="1"/>
</dbReference>
<dbReference type="PROSITE" id="PS51925">
    <property type="entry name" value="SWIB_MDM2"/>
    <property type="match status" value="1"/>
</dbReference>
<proteinExistence type="predicted"/>
<feature type="domain" description="DM2" evidence="2">
    <location>
        <begin position="51"/>
        <end position="134"/>
    </location>
</feature>
<dbReference type="InterPro" id="IPR003121">
    <property type="entry name" value="SWIB_MDM2_domain"/>
</dbReference>
<sequence>MATTNETMEKRIELLELDNTKLKADVKKLLKLVKKLTKENEDPDKPKKLSGFAKPMQLSKELSDFLCVNHDTMMARTDVTKEINKYVKANNLQNPENKREIILDAKLKTIISAPIDETVTFFNLQKFMSKHYIKNDVEKTENIPKSESTKECVSEVPEVKQPAKKIVKRVVKKPQVA</sequence>
<accession>A0A6C0F872</accession>
<evidence type="ECO:0000313" key="3">
    <source>
        <dbReference type="EMBL" id="QHT37051.1"/>
    </source>
</evidence>
<dbReference type="SMART" id="SM00151">
    <property type="entry name" value="SWIB"/>
    <property type="match status" value="1"/>
</dbReference>
<dbReference type="EMBL" id="MN738789">
    <property type="protein sequence ID" value="QHT37051.1"/>
    <property type="molecule type" value="Genomic_DNA"/>
</dbReference>
<reference evidence="3" key="1">
    <citation type="journal article" date="2020" name="Nature">
        <title>Giant virus diversity and host interactions through global metagenomics.</title>
        <authorList>
            <person name="Schulz F."/>
            <person name="Roux S."/>
            <person name="Paez-Espino D."/>
            <person name="Jungbluth S."/>
            <person name="Walsh D.A."/>
            <person name="Denef V.J."/>
            <person name="McMahon K.D."/>
            <person name="Konstantinidis K.T."/>
            <person name="Eloe-Fadrosh E.A."/>
            <person name="Kyrpides N.C."/>
            <person name="Woyke T."/>
        </authorList>
    </citation>
    <scope>NUCLEOTIDE SEQUENCE</scope>
    <source>
        <strain evidence="3">GVMAG-S-ERX555967-131</strain>
    </source>
</reference>
<dbReference type="SUPFAM" id="SSF47592">
    <property type="entry name" value="SWIB/MDM2 domain"/>
    <property type="match status" value="1"/>
</dbReference>
<name>A0A6C0F872_9ZZZZ</name>